<accession>A0AAV1B577</accession>
<dbReference type="PANTHER" id="PTHR46890:SF48">
    <property type="entry name" value="RNA-DIRECTED DNA POLYMERASE"/>
    <property type="match status" value="1"/>
</dbReference>
<organism evidence="1 2">
    <name type="scientific">Vicia faba</name>
    <name type="common">Broad bean</name>
    <name type="synonym">Faba vulgaris</name>
    <dbReference type="NCBI Taxonomy" id="3906"/>
    <lineage>
        <taxon>Eukaryota</taxon>
        <taxon>Viridiplantae</taxon>
        <taxon>Streptophyta</taxon>
        <taxon>Embryophyta</taxon>
        <taxon>Tracheophyta</taxon>
        <taxon>Spermatophyta</taxon>
        <taxon>Magnoliopsida</taxon>
        <taxon>eudicotyledons</taxon>
        <taxon>Gunneridae</taxon>
        <taxon>Pentapetalae</taxon>
        <taxon>rosids</taxon>
        <taxon>fabids</taxon>
        <taxon>Fabales</taxon>
        <taxon>Fabaceae</taxon>
        <taxon>Papilionoideae</taxon>
        <taxon>50 kb inversion clade</taxon>
        <taxon>NPAAA clade</taxon>
        <taxon>Hologalegina</taxon>
        <taxon>IRL clade</taxon>
        <taxon>Fabeae</taxon>
        <taxon>Vicia</taxon>
    </lineage>
</organism>
<reference evidence="1 2" key="1">
    <citation type="submission" date="2023-01" db="EMBL/GenBank/DDBJ databases">
        <authorList>
            <person name="Kreplak J."/>
        </authorList>
    </citation>
    <scope>NUCLEOTIDE SEQUENCE [LARGE SCALE GENOMIC DNA]</scope>
</reference>
<evidence type="ECO:0000313" key="1">
    <source>
        <dbReference type="EMBL" id="CAI8617407.1"/>
    </source>
</evidence>
<dbReference type="AlphaFoldDB" id="A0AAV1B577"/>
<dbReference type="PANTHER" id="PTHR46890">
    <property type="entry name" value="NON-LTR RETROLELEMENT REVERSE TRANSCRIPTASE-LIKE PROTEIN-RELATED"/>
    <property type="match status" value="1"/>
</dbReference>
<name>A0AAV1B577_VICFA</name>
<dbReference type="InterPro" id="IPR052343">
    <property type="entry name" value="Retrotransposon-Effector_Assoc"/>
</dbReference>
<sequence>MHPLKAPGPGGLPAFFFQKYWSIMGPNVMNLVLGVLNNGRDPSGLNLILLKALLPEIIDEEKSAFVKGKLIKDNALIAMECFHWMKKKKKGKKGMMALKLDMSKAYDMIE</sequence>
<protein>
    <recommendedName>
        <fullName evidence="3">Reverse transcriptase</fullName>
    </recommendedName>
</protein>
<dbReference type="Proteomes" id="UP001157006">
    <property type="component" value="Chromosome 6"/>
</dbReference>
<dbReference type="EMBL" id="OX451741">
    <property type="protein sequence ID" value="CAI8617407.1"/>
    <property type="molecule type" value="Genomic_DNA"/>
</dbReference>
<proteinExistence type="predicted"/>
<evidence type="ECO:0000313" key="2">
    <source>
        <dbReference type="Proteomes" id="UP001157006"/>
    </source>
</evidence>
<gene>
    <name evidence="1" type="ORF">VFH_VI075240</name>
</gene>
<keyword evidence="2" id="KW-1185">Reference proteome</keyword>
<evidence type="ECO:0008006" key="3">
    <source>
        <dbReference type="Google" id="ProtNLM"/>
    </source>
</evidence>